<evidence type="ECO:0000256" key="2">
    <source>
        <dbReference type="ARBA" id="ARBA00006205"/>
    </source>
</evidence>
<keyword evidence="6 9" id="KW-0067">ATP-binding</keyword>
<organism evidence="12 13">
    <name type="scientific">Vibrio syngnathi</name>
    <dbReference type="NCBI Taxonomy" id="3034029"/>
    <lineage>
        <taxon>Bacteria</taxon>
        <taxon>Pseudomonadati</taxon>
        <taxon>Pseudomonadota</taxon>
        <taxon>Gammaproteobacteria</taxon>
        <taxon>Vibrionales</taxon>
        <taxon>Vibrionaceae</taxon>
        <taxon>Vibrio</taxon>
    </lineage>
</organism>
<dbReference type="AlphaFoldDB" id="A0AA34XMI7"/>
<dbReference type="KEGG" id="vsy:K08M4_04370"/>
<dbReference type="NCBIfam" id="NF002204">
    <property type="entry name" value="PRK01077.1"/>
    <property type="match status" value="1"/>
</dbReference>
<keyword evidence="5 9" id="KW-0547">Nucleotide-binding</keyword>
<dbReference type="EC" id="6.3.5.11" evidence="9"/>
<feature type="domain" description="CobB/CobQ-like glutamine amidotransferase" evidence="11">
    <location>
        <begin position="241"/>
        <end position="418"/>
    </location>
</feature>
<dbReference type="PANTHER" id="PTHR43873:SF1">
    <property type="entry name" value="COBYRINATE A,C-DIAMIDE SYNTHASE"/>
    <property type="match status" value="1"/>
</dbReference>
<keyword evidence="8 9" id="KW-0315">Glutamine amidotransferase</keyword>
<protein>
    <recommendedName>
        <fullName evidence="9">Cobyrinate a,c-diamide synthase</fullName>
        <ecNumber evidence="9">6.3.5.11</ecNumber>
    </recommendedName>
    <alternativeName>
        <fullName evidence="9">Cobyrinic acid a,c-diamide synthetase</fullName>
    </alternativeName>
</protein>
<dbReference type="GO" id="GO:0009236">
    <property type="term" value="P:cobalamin biosynthetic process"/>
    <property type="evidence" value="ECO:0007669"/>
    <property type="project" value="UniProtKB-UniRule"/>
</dbReference>
<comment type="domain">
    <text evidence="9">Comprises of two domains. The C-terminal domain contains the binding site for glutamine and catalyzes the hydrolysis of this substrate to glutamate and ammonia. The N-terminal domain is anticipated to bind ATP and cobyrinate and catalyzes the ultimate synthesis of the diamide product. The ammonia produced via the glutaminase domain is probably translocated to the adjacent domain via a molecular tunnel, where it reacts with an activated intermediate.</text>
</comment>
<evidence type="ECO:0000256" key="1">
    <source>
        <dbReference type="ARBA" id="ARBA00001946"/>
    </source>
</evidence>
<evidence type="ECO:0000256" key="5">
    <source>
        <dbReference type="ARBA" id="ARBA00022741"/>
    </source>
</evidence>
<gene>
    <name evidence="12" type="primary">cobB</name>
    <name evidence="9" type="synonym">cbiA</name>
    <name evidence="12" type="ORF">K08M4_04370</name>
</gene>
<dbReference type="CDD" id="cd03130">
    <property type="entry name" value="GATase1_CobB"/>
    <property type="match status" value="1"/>
</dbReference>
<comment type="miscellaneous">
    <text evidence="9">The a and c carboxylates of cobyrinate are activated for nucleophilic attack via formation of a phosphorylated intermediate by ATP. CbiA catalyzes first the amidation of the c-carboxylate, and then that of the a-carboxylate.</text>
</comment>
<dbReference type="PANTHER" id="PTHR43873">
    <property type="entry name" value="COBYRINATE A,C-DIAMIDE SYNTHASE"/>
    <property type="match status" value="1"/>
</dbReference>
<feature type="active site" description="Nucleophile" evidence="9">
    <location>
        <position position="323"/>
    </location>
</feature>
<comment type="pathway">
    <text evidence="9">Cofactor biosynthesis; adenosylcobalamin biosynthesis; cob(II)yrinate a,c-diamide from sirohydrochlorin (anaerobic route): step 10/10.</text>
</comment>
<name>A0AA34XMI7_9VIBR</name>
<feature type="site" description="Increases nucleophilicity of active site Cys" evidence="9">
    <location>
        <position position="415"/>
    </location>
</feature>
<comment type="similarity">
    <text evidence="2">Belongs to the CobB/CobQ family. CobQ subfamily.</text>
</comment>
<accession>A0AA34XMI7</accession>
<comment type="similarity">
    <text evidence="9">Belongs to the CobB/CbiA family.</text>
</comment>
<dbReference type="InterPro" id="IPR027417">
    <property type="entry name" value="P-loop_NTPase"/>
</dbReference>
<evidence type="ECO:0000256" key="7">
    <source>
        <dbReference type="ARBA" id="ARBA00022842"/>
    </source>
</evidence>
<dbReference type="Pfam" id="PF07685">
    <property type="entry name" value="GATase_3"/>
    <property type="match status" value="1"/>
</dbReference>
<comment type="cofactor">
    <cofactor evidence="1 9">
        <name>Mg(2+)</name>
        <dbReference type="ChEBI" id="CHEBI:18420"/>
    </cofactor>
</comment>
<evidence type="ECO:0000256" key="3">
    <source>
        <dbReference type="ARBA" id="ARBA00022573"/>
    </source>
</evidence>
<dbReference type="InterPro" id="IPR029062">
    <property type="entry name" value="Class_I_gatase-like"/>
</dbReference>
<dbReference type="Proteomes" id="UP000194136">
    <property type="component" value="Chromosome 1"/>
</dbReference>
<comment type="function">
    <text evidence="9">Catalyzes the ATP-dependent amidation of the two carboxylate groups at positions a and c of cobyrinate, using either L-glutamine or ammonia as the nitrogen source.</text>
</comment>
<dbReference type="GO" id="GO:0042242">
    <property type="term" value="F:cobyrinic acid a,c-diamide synthase activity"/>
    <property type="evidence" value="ECO:0007669"/>
    <property type="project" value="UniProtKB-UniRule"/>
</dbReference>
<evidence type="ECO:0000256" key="4">
    <source>
        <dbReference type="ARBA" id="ARBA00022598"/>
    </source>
</evidence>
<dbReference type="Gene3D" id="3.40.50.880">
    <property type="match status" value="1"/>
</dbReference>
<keyword evidence="4 9" id="KW-0436">Ligase</keyword>
<evidence type="ECO:0000256" key="9">
    <source>
        <dbReference type="HAMAP-Rule" id="MF_00027"/>
    </source>
</evidence>
<dbReference type="GO" id="GO:0005524">
    <property type="term" value="F:ATP binding"/>
    <property type="evidence" value="ECO:0007669"/>
    <property type="project" value="UniProtKB-UniRule"/>
</dbReference>
<dbReference type="RefSeq" id="WP_086048708.1">
    <property type="nucleotide sequence ID" value="NZ_CP017916.1"/>
</dbReference>
<dbReference type="InterPro" id="IPR002586">
    <property type="entry name" value="CobQ/CobB/MinD/ParA_Nub-bd_dom"/>
</dbReference>
<reference evidence="12 13" key="1">
    <citation type="submission" date="2016-10" db="EMBL/GenBank/DDBJ databases">
        <title>The High Quality Genome of Vibrio splendidus K08M4.</title>
        <authorList>
            <person name="Wendling C."/>
            <person name="Chibani C.M."/>
            <person name="Hertel R."/>
            <person name="Sproer C."/>
            <person name="Bunk B."/>
            <person name="Overmann J."/>
            <person name="Roth O."/>
            <person name="Liesegang H."/>
        </authorList>
    </citation>
    <scope>NUCLEOTIDE SEQUENCE [LARGE SCALE GENOMIC DNA]</scope>
    <source>
        <strain evidence="12 13">K08M4</strain>
    </source>
</reference>
<dbReference type="InterPro" id="IPR004484">
    <property type="entry name" value="CbiA/CobB_synth"/>
</dbReference>
<dbReference type="SUPFAM" id="SSF52317">
    <property type="entry name" value="Class I glutamine amidotransferase-like"/>
    <property type="match status" value="1"/>
</dbReference>
<evidence type="ECO:0000259" key="11">
    <source>
        <dbReference type="Pfam" id="PF07685"/>
    </source>
</evidence>
<dbReference type="CDD" id="cd05388">
    <property type="entry name" value="CobB_N"/>
    <property type="match status" value="1"/>
</dbReference>
<keyword evidence="7 9" id="KW-0460">Magnesium</keyword>
<feature type="domain" description="CobQ/CobB/MinD/ParA nucleotide binding" evidence="10">
    <location>
        <begin position="10"/>
        <end position="187"/>
    </location>
</feature>
<dbReference type="Gene3D" id="3.40.50.300">
    <property type="entry name" value="P-loop containing nucleotide triphosphate hydrolases"/>
    <property type="match status" value="2"/>
</dbReference>
<dbReference type="NCBIfam" id="TIGR00379">
    <property type="entry name" value="cobB"/>
    <property type="match status" value="1"/>
</dbReference>
<evidence type="ECO:0000313" key="13">
    <source>
        <dbReference type="Proteomes" id="UP000194136"/>
    </source>
</evidence>
<evidence type="ECO:0000256" key="6">
    <source>
        <dbReference type="ARBA" id="ARBA00022840"/>
    </source>
</evidence>
<proteinExistence type="inferred from homology"/>
<dbReference type="HAMAP" id="MF_00027">
    <property type="entry name" value="CobB_CbiA"/>
    <property type="match status" value="1"/>
</dbReference>
<evidence type="ECO:0000313" key="12">
    <source>
        <dbReference type="EMBL" id="ARP37234.1"/>
    </source>
</evidence>
<sequence>MSTAYCSALVVGAPSSGSGKTTVVAALARALVQQGKKVRVFKTGPDFIDPQFLSIASDTPTYQLDLWMCGEAECQHLIYQAALEADVILIEGVMGMFDGKCSSADIAAKFNLPMLAVVDAGAMAQTFGAIVNGLSTFRDDVDVFGVVANRVGSERHAEMLKESLKPETEFCGWLPKDMDLSLPERHLGLVQAQELDDIEERLNHAAQLLLTHGDIPLPAAQAFEKPEHALPVRSASLSGHTIAVARDKSFAFLYQANLDLLVELGATLSFFSPLAHDDLPECDALYLPGGYPELHIDKLALNNALKQQIIAHIEQGKPCLAECGGMLYLNKALTDLESQTENMVGALNAKATMQKKLAALGILEADFNGQMLRGHTFHYSKTDSKETVLTQPVSQYGRPTDPVWIKHSTIASYAHWYFPCNPDLVAKIFKGQLESA</sequence>
<dbReference type="PROSITE" id="PS51274">
    <property type="entry name" value="GATASE_COBBQ"/>
    <property type="match status" value="1"/>
</dbReference>
<dbReference type="EMBL" id="CP017916">
    <property type="protein sequence ID" value="ARP37234.1"/>
    <property type="molecule type" value="Genomic_DNA"/>
</dbReference>
<evidence type="ECO:0000259" key="10">
    <source>
        <dbReference type="Pfam" id="PF01656"/>
    </source>
</evidence>
<keyword evidence="13" id="KW-1185">Reference proteome</keyword>
<evidence type="ECO:0000256" key="8">
    <source>
        <dbReference type="ARBA" id="ARBA00022962"/>
    </source>
</evidence>
<keyword evidence="3 9" id="KW-0169">Cobalamin biosynthesis</keyword>
<dbReference type="Pfam" id="PF01656">
    <property type="entry name" value="CbiA"/>
    <property type="match status" value="1"/>
</dbReference>
<dbReference type="InterPro" id="IPR011698">
    <property type="entry name" value="GATase_3"/>
</dbReference>
<comment type="catalytic activity">
    <reaction evidence="9">
        <text>cob(II)yrinate + 2 L-glutamine + 2 ATP + 2 H2O = cob(II)yrinate a,c diamide + 2 L-glutamate + 2 ADP + 2 phosphate + 2 H(+)</text>
        <dbReference type="Rhea" id="RHEA:26289"/>
        <dbReference type="ChEBI" id="CHEBI:15377"/>
        <dbReference type="ChEBI" id="CHEBI:15378"/>
        <dbReference type="ChEBI" id="CHEBI:29985"/>
        <dbReference type="ChEBI" id="CHEBI:30616"/>
        <dbReference type="ChEBI" id="CHEBI:43474"/>
        <dbReference type="ChEBI" id="CHEBI:58359"/>
        <dbReference type="ChEBI" id="CHEBI:58537"/>
        <dbReference type="ChEBI" id="CHEBI:58894"/>
        <dbReference type="ChEBI" id="CHEBI:456216"/>
        <dbReference type="EC" id="6.3.5.11"/>
    </reaction>
</comment>
<dbReference type="SUPFAM" id="SSF52540">
    <property type="entry name" value="P-loop containing nucleoside triphosphate hydrolases"/>
    <property type="match status" value="1"/>
</dbReference>